<feature type="transmembrane region" description="Helical" evidence="1">
    <location>
        <begin position="168"/>
        <end position="194"/>
    </location>
</feature>
<dbReference type="RefSeq" id="WP_005504715.1">
    <property type="nucleotide sequence ID" value="NZ_JH370351.1"/>
</dbReference>
<feature type="transmembrane region" description="Helical" evidence="1">
    <location>
        <begin position="200"/>
        <end position="216"/>
    </location>
</feature>
<keyword evidence="1" id="KW-1133">Transmembrane helix</keyword>
<keyword evidence="1" id="KW-0812">Transmembrane</keyword>
<protein>
    <submittedName>
        <fullName evidence="2">Uncharacterized protein</fullName>
    </submittedName>
</protein>
<gene>
    <name evidence="2" type="ORF">HMPREF0737_00350</name>
</gene>
<organism evidence="2 3">
    <name type="scientific">Rothia mucilaginosa M508</name>
    <dbReference type="NCBI Taxonomy" id="563033"/>
    <lineage>
        <taxon>Bacteria</taxon>
        <taxon>Bacillati</taxon>
        <taxon>Actinomycetota</taxon>
        <taxon>Actinomycetes</taxon>
        <taxon>Micrococcales</taxon>
        <taxon>Micrococcaceae</taxon>
        <taxon>Rothia</taxon>
    </lineage>
</organism>
<reference evidence="2 3" key="1">
    <citation type="submission" date="2011-08" db="EMBL/GenBank/DDBJ databases">
        <title>The Genome Sequence of Rothia mucilaginosa M508.</title>
        <authorList>
            <consortium name="The Broad Institute Genome Sequencing Platform"/>
            <consortium name="The Broad Institute Genome Sequencing Center for Infectious Disease"/>
            <person name="Earl A."/>
            <person name="Ward D."/>
            <person name="Feldgarden M."/>
            <person name="Gevers D."/>
            <person name="Sibley C.D."/>
            <person name="Field T.R."/>
            <person name="Grinwis M."/>
            <person name="Eshaghurshan C.S."/>
            <person name="Surette M.G."/>
            <person name="Young S.K."/>
            <person name="Zeng Q."/>
            <person name="Gargeya S."/>
            <person name="Fitzgerald M."/>
            <person name="Haas B."/>
            <person name="Abouelleil A."/>
            <person name="Alvarado L."/>
            <person name="Arachchi H.M."/>
            <person name="Berlin A."/>
            <person name="Brown A."/>
            <person name="Chapman S.B."/>
            <person name="Chen Z."/>
            <person name="Dunbar C."/>
            <person name="Freedman E."/>
            <person name="Gearin G."/>
            <person name="Gellesch M."/>
            <person name="Goldberg J."/>
            <person name="Griggs A."/>
            <person name="Gujja S."/>
            <person name="Heiman D."/>
            <person name="Howarth C."/>
            <person name="Larson L."/>
            <person name="Lui A."/>
            <person name="MacDonald P.J.P."/>
            <person name="Montmayeur A."/>
            <person name="Murphy C."/>
            <person name="Neiman D."/>
            <person name="Pearson M."/>
            <person name="Priest M."/>
            <person name="Roberts A."/>
            <person name="Saif S."/>
            <person name="Shea T."/>
            <person name="Shenoy N."/>
            <person name="Sisk P."/>
            <person name="Stolte C."/>
            <person name="Sykes S."/>
            <person name="Wortman J."/>
            <person name="Nusbaum C."/>
            <person name="Birren B."/>
        </authorList>
    </citation>
    <scope>NUCLEOTIDE SEQUENCE [LARGE SCALE GENOMIC DNA]</scope>
    <source>
        <strain evidence="2 3">M508</strain>
    </source>
</reference>
<feature type="transmembrane region" description="Helical" evidence="1">
    <location>
        <begin position="32"/>
        <end position="54"/>
    </location>
</feature>
<dbReference type="AlphaFoldDB" id="G5EPZ0"/>
<name>G5EPZ0_9MICC</name>
<evidence type="ECO:0000313" key="3">
    <source>
        <dbReference type="Proteomes" id="UP000004897"/>
    </source>
</evidence>
<evidence type="ECO:0000313" key="2">
    <source>
        <dbReference type="EMBL" id="EHB88571.1"/>
    </source>
</evidence>
<dbReference type="Proteomes" id="UP000004897">
    <property type="component" value="Unassembled WGS sequence"/>
</dbReference>
<dbReference type="HOGENOM" id="CLU_1271501_0_0_11"/>
<keyword evidence="1" id="KW-0472">Membrane</keyword>
<accession>G5EPZ0</accession>
<sequence>MTNQLLLAQVLAEGFSWDYLWHWTHDQELGKSFVSASATVIAAIIAVIGVGLTARRATQQMELSKQGTPPELTRYKEWLEVSERYMKLVGVPDTGNLVEISEEYREIESSRKEALTRAVWERRVLSACPNVRGQKRLLNIPASMVIHGDKEIGPLPNFRYGIYLWLEILIIAPVFVGILITLFALTGTYIIYLLSDKGDKAWVTVSFVFLFCFVCMV</sequence>
<proteinExistence type="predicted"/>
<dbReference type="EMBL" id="ACSB01000005">
    <property type="protein sequence ID" value="EHB88571.1"/>
    <property type="molecule type" value="Genomic_DNA"/>
</dbReference>
<evidence type="ECO:0000256" key="1">
    <source>
        <dbReference type="SAM" id="Phobius"/>
    </source>
</evidence>
<comment type="caution">
    <text evidence="2">The sequence shown here is derived from an EMBL/GenBank/DDBJ whole genome shotgun (WGS) entry which is preliminary data.</text>
</comment>